<dbReference type="EMBL" id="BRYA01000288">
    <property type="protein sequence ID" value="GMI46233.1"/>
    <property type="molecule type" value="Genomic_DNA"/>
</dbReference>
<reference evidence="2" key="1">
    <citation type="journal article" date="2023" name="Commun. Biol.">
        <title>Genome analysis of Parmales, the sister group of diatoms, reveals the evolutionary specialization of diatoms from phago-mixotrophs to photoautotrophs.</title>
        <authorList>
            <person name="Ban H."/>
            <person name="Sato S."/>
            <person name="Yoshikawa S."/>
            <person name="Yamada K."/>
            <person name="Nakamura Y."/>
            <person name="Ichinomiya M."/>
            <person name="Sato N."/>
            <person name="Blanc-Mathieu R."/>
            <person name="Endo H."/>
            <person name="Kuwata A."/>
            <person name="Ogata H."/>
        </authorList>
    </citation>
    <scope>NUCLEOTIDE SEQUENCE [LARGE SCALE GENOMIC DNA]</scope>
</reference>
<evidence type="ECO:0000313" key="2">
    <source>
        <dbReference type="Proteomes" id="UP001165065"/>
    </source>
</evidence>
<sequence>MLQSLYDSEIETQANLGGRFGSGVESMVMKEMKETFELIRDFLDTRENIIHRQRSRTPLGSLGTAQMGITEEEGFAKLCLRRRMEMKKEAEEHPKHLLALLSHIDNNISSLKEILLSIASEFAARTAEPPPSDAPPPLVHHDEGITLITNRLLLWERLRDSVSAVNEL</sequence>
<accession>A0A9W7GLJ8</accession>
<protein>
    <submittedName>
        <fullName evidence="1">Uncharacterized protein</fullName>
    </submittedName>
</protein>
<name>A0A9W7GLJ8_9STRA</name>
<comment type="caution">
    <text evidence="1">The sequence shown here is derived from an EMBL/GenBank/DDBJ whole genome shotgun (WGS) entry which is preliminary data.</text>
</comment>
<keyword evidence="2" id="KW-1185">Reference proteome</keyword>
<dbReference type="OrthoDB" id="198891at2759"/>
<dbReference type="AlphaFoldDB" id="A0A9W7GLJ8"/>
<dbReference type="Proteomes" id="UP001165065">
    <property type="component" value="Unassembled WGS sequence"/>
</dbReference>
<proteinExistence type="predicted"/>
<evidence type="ECO:0000313" key="1">
    <source>
        <dbReference type="EMBL" id="GMI46233.1"/>
    </source>
</evidence>
<organism evidence="1 2">
    <name type="scientific">Triparma columacea</name>
    <dbReference type="NCBI Taxonomy" id="722753"/>
    <lineage>
        <taxon>Eukaryota</taxon>
        <taxon>Sar</taxon>
        <taxon>Stramenopiles</taxon>
        <taxon>Ochrophyta</taxon>
        <taxon>Bolidophyceae</taxon>
        <taxon>Parmales</taxon>
        <taxon>Triparmaceae</taxon>
        <taxon>Triparma</taxon>
    </lineage>
</organism>
<gene>
    <name evidence="1" type="ORF">TrCOL_g4684</name>
</gene>